<evidence type="ECO:0000313" key="4">
    <source>
        <dbReference type="Proteomes" id="UP001575181"/>
    </source>
</evidence>
<dbReference type="Proteomes" id="UP001575181">
    <property type="component" value="Unassembled WGS sequence"/>
</dbReference>
<keyword evidence="2" id="KW-0472">Membrane</keyword>
<organism evidence="3 4">
    <name type="scientific">Thiohalorhabdus methylotrophus</name>
    <dbReference type="NCBI Taxonomy" id="3242694"/>
    <lineage>
        <taxon>Bacteria</taxon>
        <taxon>Pseudomonadati</taxon>
        <taxon>Pseudomonadota</taxon>
        <taxon>Gammaproteobacteria</taxon>
        <taxon>Thiohalorhabdales</taxon>
        <taxon>Thiohalorhabdaceae</taxon>
        <taxon>Thiohalorhabdus</taxon>
    </lineage>
</organism>
<name>A0ABV4TVE3_9GAMM</name>
<dbReference type="RefSeq" id="WP_373654859.1">
    <property type="nucleotide sequence ID" value="NZ_JBGUAW010000003.1"/>
</dbReference>
<evidence type="ECO:0000256" key="2">
    <source>
        <dbReference type="SAM" id="Phobius"/>
    </source>
</evidence>
<dbReference type="EMBL" id="JBGUAW010000003">
    <property type="protein sequence ID" value="MFA9460070.1"/>
    <property type="molecule type" value="Genomic_DNA"/>
</dbReference>
<dbReference type="InterPro" id="IPR007401">
    <property type="entry name" value="DUF454"/>
</dbReference>
<comment type="caution">
    <text evidence="3">The sequence shown here is derived from an EMBL/GenBank/DDBJ whole genome shotgun (WGS) entry which is preliminary data.</text>
</comment>
<keyword evidence="4" id="KW-1185">Reference proteome</keyword>
<accession>A0ABV4TVE3</accession>
<feature type="transmembrane region" description="Helical" evidence="2">
    <location>
        <begin position="20"/>
        <end position="39"/>
    </location>
</feature>
<feature type="transmembrane region" description="Helical" evidence="2">
    <location>
        <begin position="74"/>
        <end position="98"/>
    </location>
</feature>
<keyword evidence="2" id="KW-0812">Transmembrane</keyword>
<gene>
    <name evidence="3" type="ORF">ACERLL_04460</name>
</gene>
<keyword evidence="2" id="KW-1133">Transmembrane helix</keyword>
<feature type="region of interest" description="Disordered" evidence="1">
    <location>
        <begin position="122"/>
        <end position="151"/>
    </location>
</feature>
<dbReference type="PANTHER" id="PTHR35813:SF1">
    <property type="entry name" value="INNER MEMBRANE PROTEIN YBAN"/>
    <property type="match status" value="1"/>
</dbReference>
<sequence length="151" mass="16842">MRWLWQLFGWCNVGMGVTGVFLPVLPTTPFLLVAAWAFTRSSERAHRWLVTHPRFGPYLEAWWQYRAIPRRGKWIAVLSLFASMAIAVGAGLPVWALVLQGLLLTCVGTFLVTRPTSERIVEGSADPLPAPGSAPPERRETPSAERSPPEY</sequence>
<evidence type="ECO:0000313" key="3">
    <source>
        <dbReference type="EMBL" id="MFA9460070.1"/>
    </source>
</evidence>
<feature type="compositionally biased region" description="Basic and acidic residues" evidence="1">
    <location>
        <begin position="136"/>
        <end position="151"/>
    </location>
</feature>
<reference evidence="3 4" key="1">
    <citation type="submission" date="2024-08" db="EMBL/GenBank/DDBJ databases">
        <title>Whole-genome sequencing of halo(alkali)philic microorganisms from hypersaline lakes.</title>
        <authorList>
            <person name="Sorokin D.Y."/>
            <person name="Merkel A.Y."/>
            <person name="Messina E."/>
            <person name="Yakimov M."/>
        </authorList>
    </citation>
    <scope>NUCLEOTIDE SEQUENCE [LARGE SCALE GENOMIC DNA]</scope>
    <source>
        <strain evidence="3 4">Cl-TMA</strain>
    </source>
</reference>
<evidence type="ECO:0000256" key="1">
    <source>
        <dbReference type="SAM" id="MobiDB-lite"/>
    </source>
</evidence>
<dbReference type="PANTHER" id="PTHR35813">
    <property type="entry name" value="INNER MEMBRANE PROTEIN YBAN"/>
    <property type="match status" value="1"/>
</dbReference>
<proteinExistence type="predicted"/>
<protein>
    <submittedName>
        <fullName evidence="3">YbaN family protein</fullName>
    </submittedName>
</protein>
<dbReference type="Pfam" id="PF04304">
    <property type="entry name" value="DUF454"/>
    <property type="match status" value="1"/>
</dbReference>